<feature type="region of interest" description="Disordered" evidence="1">
    <location>
        <begin position="1"/>
        <end position="33"/>
    </location>
</feature>
<evidence type="ECO:0000256" key="1">
    <source>
        <dbReference type="SAM" id="MobiDB-lite"/>
    </source>
</evidence>
<reference evidence="3" key="1">
    <citation type="submission" date="2022-08" db="EMBL/GenBank/DDBJ databases">
        <title>Dynamic responses of ammonia-oxidizing microbial communities induced by reactive oxygen species (ROS) in fluctuating redox aquifers.</title>
        <authorList>
            <person name="Wang P."/>
            <person name="Wang H."/>
        </authorList>
    </citation>
    <scope>NUCLEOTIDE SEQUENCE</scope>
    <source>
        <strain evidence="3">PLX03</strain>
    </source>
</reference>
<protein>
    <submittedName>
        <fullName evidence="3">Uncharacterized protein</fullName>
    </submittedName>
</protein>
<evidence type="ECO:0000256" key="2">
    <source>
        <dbReference type="SAM" id="Phobius"/>
    </source>
</evidence>
<dbReference type="Proteomes" id="UP001059771">
    <property type="component" value="Chromosome"/>
</dbReference>
<name>A0A977IE10_9ARCH</name>
<organism evidence="3">
    <name type="scientific">Nitrososphaera viennensis</name>
    <dbReference type="NCBI Taxonomy" id="1034015"/>
    <lineage>
        <taxon>Archaea</taxon>
        <taxon>Nitrososphaerota</taxon>
        <taxon>Nitrososphaeria</taxon>
        <taxon>Nitrososphaerales</taxon>
        <taxon>Nitrososphaeraceae</taxon>
        <taxon>Nitrososphaera</taxon>
    </lineage>
</organism>
<keyword evidence="2" id="KW-1133">Transmembrane helix</keyword>
<proteinExistence type="predicted"/>
<sequence length="280" mass="31528">MAEKISLNDSMIDSGTDHRQNSITTSSQGPNPPIRIEISQNPIFLILQFVISGSVAGLALFGANIGLDRHRRPKLCVDTSEIPVVPIDLVAFETTDPAIPKRYRRFVLRYYVSRIIVENLGRNAADNCKGVLEIKKTKLKVCWHLPSERNKITINSCSLEYLDLCAVFLDDRDQIVLHFISEMGALRKYIDSLSIETQQRLSIVSDSVNVILSSYRTGEDIPYIIAPVEDGWLHPPARNRIINPGDARVIVTAKNGPPVWKQITILDKPDKDNRIVRFKT</sequence>
<keyword evidence="2" id="KW-0812">Transmembrane</keyword>
<dbReference type="GeneID" id="74948124"/>
<dbReference type="EMBL" id="CP103305">
    <property type="protein sequence ID" value="UVS69056.1"/>
    <property type="molecule type" value="Genomic_DNA"/>
</dbReference>
<evidence type="ECO:0000313" key="3">
    <source>
        <dbReference type="EMBL" id="UVS69056.1"/>
    </source>
</evidence>
<feature type="transmembrane region" description="Helical" evidence="2">
    <location>
        <begin position="43"/>
        <end position="65"/>
    </location>
</feature>
<accession>A0A977IE10</accession>
<gene>
    <name evidence="3" type="ORF">NWT39_14260</name>
</gene>
<dbReference type="AlphaFoldDB" id="A0A977IE10"/>
<dbReference type="RefSeq" id="WP_144239769.1">
    <property type="nucleotide sequence ID" value="NZ_CP103305.1"/>
</dbReference>
<keyword evidence="2" id="KW-0472">Membrane</keyword>